<organism evidence="3 5">
    <name type="scientific">Colwellia hornerae</name>
    <dbReference type="NCBI Taxonomy" id="89402"/>
    <lineage>
        <taxon>Bacteria</taxon>
        <taxon>Pseudomonadati</taxon>
        <taxon>Pseudomonadota</taxon>
        <taxon>Gammaproteobacteria</taxon>
        <taxon>Alteromonadales</taxon>
        <taxon>Colwelliaceae</taxon>
        <taxon>Colwellia</taxon>
    </lineage>
</organism>
<evidence type="ECO:0000313" key="2">
    <source>
        <dbReference type="EMBL" id="TWX54913.1"/>
    </source>
</evidence>
<feature type="chain" id="PRO_5022774334" evidence="1">
    <location>
        <begin position="21"/>
        <end position="83"/>
    </location>
</feature>
<sequence length="83" mass="9150">MKKTILAIALLALTSSIAHSEEAEPALMDAPSDYVSSLLSQCKEYAVEDEIAEADMKTYLLNCINDELKEGDYKAIKVLPKDE</sequence>
<feature type="signal peptide" evidence="1">
    <location>
        <begin position="1"/>
        <end position="20"/>
    </location>
</feature>
<dbReference type="Proteomes" id="UP000321525">
    <property type="component" value="Unassembled WGS sequence"/>
</dbReference>
<comment type="caution">
    <text evidence="3">The sequence shown here is derived from an EMBL/GenBank/DDBJ whole genome shotgun (WGS) entry which is preliminary data.</text>
</comment>
<protein>
    <submittedName>
        <fullName evidence="3">Uncharacterized protein</fullName>
    </submittedName>
</protein>
<keyword evidence="4" id="KW-1185">Reference proteome</keyword>
<gene>
    <name evidence="2" type="ORF">ESZ26_17250</name>
    <name evidence="3" type="ORF">ESZ27_16045</name>
</gene>
<dbReference type="Proteomes" id="UP000321917">
    <property type="component" value="Unassembled WGS sequence"/>
</dbReference>
<proteinExistence type="predicted"/>
<dbReference type="EMBL" id="VOLQ01000039">
    <property type="protein sequence ID" value="TWX63771.1"/>
    <property type="molecule type" value="Genomic_DNA"/>
</dbReference>
<keyword evidence="1" id="KW-0732">Signal</keyword>
<evidence type="ECO:0000313" key="5">
    <source>
        <dbReference type="Proteomes" id="UP000321917"/>
    </source>
</evidence>
<dbReference type="EMBL" id="VOLR01000032">
    <property type="protein sequence ID" value="TWX54913.1"/>
    <property type="molecule type" value="Genomic_DNA"/>
</dbReference>
<accession>A0A5C6Q4Y1</accession>
<reference evidence="3 5" key="1">
    <citation type="submission" date="2019-07" db="EMBL/GenBank/DDBJ databases">
        <title>Genomes of sea-ice associated Colwellia species.</title>
        <authorList>
            <person name="Bowman J.P."/>
        </authorList>
    </citation>
    <scope>NUCLEOTIDE SEQUENCE [LARGE SCALE GENOMIC DNA]</scope>
    <source>
        <strain evidence="2 4">ACAM 607</strain>
        <strain evidence="3 5">IC036</strain>
    </source>
</reference>
<dbReference type="AlphaFoldDB" id="A0A5C6Q4Y1"/>
<dbReference type="RefSeq" id="WP_146800780.1">
    <property type="nucleotide sequence ID" value="NZ_VOLP01000031.1"/>
</dbReference>
<name>A0A5C6Q4Y1_9GAMM</name>
<dbReference type="OrthoDB" id="6332716at2"/>
<evidence type="ECO:0000256" key="1">
    <source>
        <dbReference type="SAM" id="SignalP"/>
    </source>
</evidence>
<evidence type="ECO:0000313" key="3">
    <source>
        <dbReference type="EMBL" id="TWX63771.1"/>
    </source>
</evidence>
<evidence type="ECO:0000313" key="4">
    <source>
        <dbReference type="Proteomes" id="UP000321525"/>
    </source>
</evidence>